<dbReference type="GO" id="GO:0022857">
    <property type="term" value="F:transmembrane transporter activity"/>
    <property type="evidence" value="ECO:0007669"/>
    <property type="project" value="InterPro"/>
</dbReference>
<feature type="compositionally biased region" description="Polar residues" evidence="6">
    <location>
        <begin position="9"/>
        <end position="20"/>
    </location>
</feature>
<feature type="transmembrane region" description="Helical" evidence="7">
    <location>
        <begin position="368"/>
        <end position="385"/>
    </location>
</feature>
<evidence type="ECO:0000256" key="5">
    <source>
        <dbReference type="ARBA" id="ARBA00023136"/>
    </source>
</evidence>
<feature type="domain" description="Major facilitator superfamily (MFS) profile" evidence="8">
    <location>
        <begin position="70"/>
        <end position="478"/>
    </location>
</feature>
<feature type="transmembrane region" description="Helical" evidence="7">
    <location>
        <begin position="68"/>
        <end position="92"/>
    </location>
</feature>
<keyword evidence="3 7" id="KW-0812">Transmembrane</keyword>
<dbReference type="GO" id="GO:0016020">
    <property type="term" value="C:membrane"/>
    <property type="evidence" value="ECO:0007669"/>
    <property type="project" value="UniProtKB-SubCell"/>
</dbReference>
<dbReference type="AlphaFoldDB" id="A0A0L8GKP2"/>
<dbReference type="CDD" id="cd17316">
    <property type="entry name" value="MFS_SV2_like"/>
    <property type="match status" value="1"/>
</dbReference>
<evidence type="ECO:0000256" key="3">
    <source>
        <dbReference type="ARBA" id="ARBA00022692"/>
    </source>
</evidence>
<dbReference type="KEGG" id="obi:106876230"/>
<dbReference type="PROSITE" id="PS50850">
    <property type="entry name" value="MFS"/>
    <property type="match status" value="1"/>
</dbReference>
<feature type="transmembrane region" description="Helical" evidence="7">
    <location>
        <begin position="391"/>
        <end position="412"/>
    </location>
</feature>
<accession>A0A0L8GKP2</accession>
<comment type="subcellular location">
    <subcellularLocation>
        <location evidence="1">Membrane</location>
        <topology evidence="1">Multi-pass membrane protein</topology>
    </subcellularLocation>
</comment>
<evidence type="ECO:0000256" key="2">
    <source>
        <dbReference type="ARBA" id="ARBA00022448"/>
    </source>
</evidence>
<dbReference type="STRING" id="37653.A0A0L8GKP2"/>
<gene>
    <name evidence="9" type="ORF">OCBIM_22032030mg</name>
</gene>
<protein>
    <recommendedName>
        <fullName evidence="8">Major facilitator superfamily (MFS) profile domain-containing protein</fullName>
    </recommendedName>
</protein>
<evidence type="ECO:0000256" key="1">
    <source>
        <dbReference type="ARBA" id="ARBA00004141"/>
    </source>
</evidence>
<feature type="transmembrane region" description="Helical" evidence="7">
    <location>
        <begin position="193"/>
        <end position="215"/>
    </location>
</feature>
<dbReference type="Pfam" id="PF07690">
    <property type="entry name" value="MFS_1"/>
    <property type="match status" value="1"/>
</dbReference>
<keyword evidence="4 7" id="KW-1133">Transmembrane helix</keyword>
<feature type="transmembrane region" description="Helical" evidence="7">
    <location>
        <begin position="424"/>
        <end position="445"/>
    </location>
</feature>
<sequence>MSEAMIGSVTMSTDSDEGQTLQDNVSLVNTDEEDPPPQYDTLSFQFCEETERSLDDVLTDIKFGRFHILIILLGGTAYFAVCSELMVFVFLNEPIKKEWHLSDMVFPWLPFCNGLASMFGEYLFGILSDRHGRQFTFVLTVSICCIFAIGSTFATNFPILVVFRSFVSFGKGGLAALAFVLPIEFLPRQKRSYLIIITMCGTLGTAFTGAMAWLLIPTHGWRYFVVACATPFLITLIFRLFARYESPRFLMISGEKEQAWMVVTKIAQINKTPVPAGKLSGIPSHSRGQIKDLFTREFRYRTLTISLVWLFQATGYWGVTTYLPQYMSDKLNLGGYFIIFIIFISELPGLFLALFFIRKNMLGRITSVILFICMTIVLLAVFAVLSTSHLIWAQTLTIMTCFAFMAPIYSILNTFTPEIYPTAIRSTALGWVYMVSNIPGLITPFIDATLLDSPVVWLYPVVWLMFFVLEFVVMLSIRTETAGKRLSDNLQSTPICENIPSFVPDHIPECTAPIYASEPPFRYRQDGYL</sequence>
<feature type="transmembrane region" description="Helical" evidence="7">
    <location>
        <begin position="221"/>
        <end position="242"/>
    </location>
</feature>
<evidence type="ECO:0000256" key="4">
    <source>
        <dbReference type="ARBA" id="ARBA00022989"/>
    </source>
</evidence>
<feature type="transmembrane region" description="Helical" evidence="7">
    <location>
        <begin position="104"/>
        <end position="124"/>
    </location>
</feature>
<organism evidence="9">
    <name type="scientific">Octopus bimaculoides</name>
    <name type="common">California two-spotted octopus</name>
    <dbReference type="NCBI Taxonomy" id="37653"/>
    <lineage>
        <taxon>Eukaryota</taxon>
        <taxon>Metazoa</taxon>
        <taxon>Spiralia</taxon>
        <taxon>Lophotrochozoa</taxon>
        <taxon>Mollusca</taxon>
        <taxon>Cephalopoda</taxon>
        <taxon>Coleoidea</taxon>
        <taxon>Octopodiformes</taxon>
        <taxon>Octopoda</taxon>
        <taxon>Incirrata</taxon>
        <taxon>Octopodidae</taxon>
        <taxon>Octopus</taxon>
    </lineage>
</organism>
<feature type="transmembrane region" description="Helical" evidence="7">
    <location>
        <begin position="161"/>
        <end position="181"/>
    </location>
</feature>
<evidence type="ECO:0000259" key="8">
    <source>
        <dbReference type="PROSITE" id="PS50850"/>
    </source>
</evidence>
<evidence type="ECO:0000256" key="7">
    <source>
        <dbReference type="SAM" id="Phobius"/>
    </source>
</evidence>
<feature type="transmembrane region" description="Helical" evidence="7">
    <location>
        <begin position="335"/>
        <end position="356"/>
    </location>
</feature>
<dbReference type="SUPFAM" id="SSF103473">
    <property type="entry name" value="MFS general substrate transporter"/>
    <property type="match status" value="1"/>
</dbReference>
<feature type="transmembrane region" description="Helical" evidence="7">
    <location>
        <begin position="303"/>
        <end position="323"/>
    </location>
</feature>
<reference evidence="9" key="1">
    <citation type="submission" date="2015-07" db="EMBL/GenBank/DDBJ databases">
        <title>MeaNS - Measles Nucleotide Surveillance Program.</title>
        <authorList>
            <person name="Tran T."/>
            <person name="Druce J."/>
        </authorList>
    </citation>
    <scope>NUCLEOTIDE SEQUENCE</scope>
    <source>
        <strain evidence="9">UCB-OBI-ISO-001</strain>
        <tissue evidence="9">Gonad</tissue>
    </source>
</reference>
<proteinExistence type="predicted"/>
<dbReference type="InterPro" id="IPR020846">
    <property type="entry name" value="MFS_dom"/>
</dbReference>
<dbReference type="OrthoDB" id="10262656at2759"/>
<feature type="region of interest" description="Disordered" evidence="6">
    <location>
        <begin position="1"/>
        <end position="20"/>
    </location>
</feature>
<name>A0A0L8GKP2_OCTBM</name>
<dbReference type="EMBL" id="KQ421411">
    <property type="protein sequence ID" value="KOF77513.1"/>
    <property type="molecule type" value="Genomic_DNA"/>
</dbReference>
<dbReference type="PANTHER" id="PTHR23511:SF5">
    <property type="entry name" value="MAJOR FACILITATOR-TYPE TRANSPORTER HXNZ-RELATED"/>
    <property type="match status" value="1"/>
</dbReference>
<feature type="transmembrane region" description="Helical" evidence="7">
    <location>
        <begin position="457"/>
        <end position="477"/>
    </location>
</feature>
<keyword evidence="5 7" id="KW-0472">Membrane</keyword>
<keyword evidence="2" id="KW-0813">Transport</keyword>
<dbReference type="Gene3D" id="1.20.1250.20">
    <property type="entry name" value="MFS general substrate transporter like domains"/>
    <property type="match status" value="1"/>
</dbReference>
<dbReference type="OMA" id="LWIAYFM"/>
<evidence type="ECO:0000256" key="6">
    <source>
        <dbReference type="SAM" id="MobiDB-lite"/>
    </source>
</evidence>
<evidence type="ECO:0000313" key="9">
    <source>
        <dbReference type="EMBL" id="KOF77513.1"/>
    </source>
</evidence>
<dbReference type="PANTHER" id="PTHR23511">
    <property type="entry name" value="SYNAPTIC VESICLE GLYCOPROTEIN 2"/>
    <property type="match status" value="1"/>
</dbReference>
<dbReference type="InterPro" id="IPR011701">
    <property type="entry name" value="MFS"/>
</dbReference>
<dbReference type="InterPro" id="IPR036259">
    <property type="entry name" value="MFS_trans_sf"/>
</dbReference>
<feature type="transmembrane region" description="Helical" evidence="7">
    <location>
        <begin position="136"/>
        <end position="155"/>
    </location>
</feature>